<dbReference type="PANTHER" id="PTHR12138">
    <property type="entry name" value="PRIMATE-EXPANDED PROTEIN FAMILY"/>
    <property type="match status" value="1"/>
</dbReference>
<protein>
    <submittedName>
        <fullName evidence="1">Uncharacterized protein</fullName>
    </submittedName>
</protein>
<dbReference type="PRINTS" id="PR02045">
    <property type="entry name" value="F138DOMAIN"/>
</dbReference>
<dbReference type="Ensembl" id="ENSMFAT00000082608.1">
    <property type="protein sequence ID" value="ENSMFAP00000058058.1"/>
    <property type="gene ID" value="ENSMFAG00000062087.1"/>
</dbReference>
<reference evidence="1" key="3">
    <citation type="submission" date="2025-09" db="UniProtKB">
        <authorList>
            <consortium name="Ensembl"/>
        </authorList>
    </citation>
    <scope>IDENTIFICATION</scope>
</reference>
<evidence type="ECO:0000313" key="2">
    <source>
        <dbReference type="Proteomes" id="UP000233100"/>
    </source>
</evidence>
<proteinExistence type="predicted"/>
<dbReference type="PANTHER" id="PTHR12138:SF162">
    <property type="entry name" value="CHROMOSOME UNDETERMINED SCAFFOLD_275, WHOLE GENOME SHOTGUN SEQUENCE"/>
    <property type="match status" value="1"/>
</dbReference>
<accession>A0A7N9CYT5</accession>
<reference evidence="1 2" key="1">
    <citation type="submission" date="2013-03" db="EMBL/GenBank/DDBJ databases">
        <authorList>
            <person name="Warren W."/>
            <person name="Wilson R.K."/>
        </authorList>
    </citation>
    <scope>NUCLEOTIDE SEQUENCE</scope>
</reference>
<organism evidence="1 2">
    <name type="scientific">Macaca fascicularis</name>
    <name type="common">Crab-eating macaque</name>
    <name type="synonym">Cynomolgus monkey</name>
    <dbReference type="NCBI Taxonomy" id="9541"/>
    <lineage>
        <taxon>Eukaryota</taxon>
        <taxon>Metazoa</taxon>
        <taxon>Chordata</taxon>
        <taxon>Craniata</taxon>
        <taxon>Vertebrata</taxon>
        <taxon>Euteleostomi</taxon>
        <taxon>Mammalia</taxon>
        <taxon>Eutheria</taxon>
        <taxon>Euarchontoglires</taxon>
        <taxon>Primates</taxon>
        <taxon>Haplorrhini</taxon>
        <taxon>Catarrhini</taxon>
        <taxon>Cercopithecidae</taxon>
        <taxon>Cercopithecinae</taxon>
        <taxon>Macaca</taxon>
    </lineage>
</organism>
<dbReference type="AlphaFoldDB" id="A0A7N9CYT5"/>
<evidence type="ECO:0000313" key="1">
    <source>
        <dbReference type="Ensembl" id="ENSMFAP00000058058.1"/>
    </source>
</evidence>
<dbReference type="Proteomes" id="UP000233100">
    <property type="component" value="Chromosome 14"/>
</dbReference>
<dbReference type="GeneTree" id="ENSGT01150000286943"/>
<sequence length="105" mass="11522">ISFQPPTPQPLLFFFFFYETEFCFCCPGWKECNGTISAHSNLHLPGSSNSPASASRVAGMTGTCHHARLIFVFLVKTGFHHVDQAGLEFLPQVICPSQPPKVPGL</sequence>
<reference evidence="1" key="2">
    <citation type="submission" date="2025-08" db="UniProtKB">
        <authorList>
            <consortium name="Ensembl"/>
        </authorList>
    </citation>
    <scope>IDENTIFICATION</scope>
</reference>
<keyword evidence="2" id="KW-1185">Reference proteome</keyword>
<name>A0A7N9CYT5_MACFA</name>